<dbReference type="SMART" id="SM00220">
    <property type="entry name" value="S_TKc"/>
    <property type="match status" value="1"/>
</dbReference>
<dbReference type="InterPro" id="IPR000719">
    <property type="entry name" value="Prot_kinase_dom"/>
</dbReference>
<keyword evidence="11" id="KW-0460">Magnesium</keyword>
<dbReference type="PANTHER" id="PTHR24346:SF94">
    <property type="entry name" value="NON-SPECIFIC SERINE_THREONINE PROTEIN KINASE"/>
    <property type="match status" value="1"/>
</dbReference>
<comment type="cofactor">
    <cofactor evidence="1">
        <name>Mn(2+)</name>
        <dbReference type="ChEBI" id="CHEBI:29035"/>
    </cofactor>
</comment>
<dbReference type="Pfam" id="PF00069">
    <property type="entry name" value="Pkinase"/>
    <property type="match status" value="1"/>
</dbReference>
<comment type="catalytic activity">
    <reaction evidence="13">
        <text>L-threonyl-[protein] + ATP = O-phospho-L-threonyl-[protein] + ADP + H(+)</text>
        <dbReference type="Rhea" id="RHEA:46608"/>
        <dbReference type="Rhea" id="RHEA-COMP:11060"/>
        <dbReference type="Rhea" id="RHEA-COMP:11605"/>
        <dbReference type="ChEBI" id="CHEBI:15378"/>
        <dbReference type="ChEBI" id="CHEBI:30013"/>
        <dbReference type="ChEBI" id="CHEBI:30616"/>
        <dbReference type="ChEBI" id="CHEBI:61977"/>
        <dbReference type="ChEBI" id="CHEBI:456216"/>
        <dbReference type="EC" id="2.7.11.1"/>
    </reaction>
</comment>
<proteinExistence type="inferred from homology"/>
<keyword evidence="12" id="KW-0464">Manganese</keyword>
<dbReference type="InterPro" id="IPR008271">
    <property type="entry name" value="Ser/Thr_kinase_AS"/>
</dbReference>
<evidence type="ECO:0000256" key="1">
    <source>
        <dbReference type="ARBA" id="ARBA00001936"/>
    </source>
</evidence>
<protein>
    <recommendedName>
        <fullName evidence="4">non-specific serine/threonine protein kinase</fullName>
        <ecNumber evidence="4">2.7.11.1</ecNumber>
    </recommendedName>
</protein>
<dbReference type="EC" id="2.7.11.1" evidence="4"/>
<keyword evidence="7" id="KW-0479">Metal-binding</keyword>
<evidence type="ECO:0000259" key="16">
    <source>
        <dbReference type="PROSITE" id="PS50011"/>
    </source>
</evidence>
<comment type="caution">
    <text evidence="17">The sequence shown here is derived from an EMBL/GenBank/DDBJ whole genome shotgun (WGS) entry which is preliminary data.</text>
</comment>
<feature type="region of interest" description="Disordered" evidence="15">
    <location>
        <begin position="234"/>
        <end position="275"/>
    </location>
</feature>
<comment type="catalytic activity">
    <reaction evidence="14">
        <text>L-seryl-[protein] + ATP = O-phospho-L-seryl-[protein] + ADP + H(+)</text>
        <dbReference type="Rhea" id="RHEA:17989"/>
        <dbReference type="Rhea" id="RHEA-COMP:9863"/>
        <dbReference type="Rhea" id="RHEA-COMP:11604"/>
        <dbReference type="ChEBI" id="CHEBI:15378"/>
        <dbReference type="ChEBI" id="CHEBI:29999"/>
        <dbReference type="ChEBI" id="CHEBI:30616"/>
        <dbReference type="ChEBI" id="CHEBI:83421"/>
        <dbReference type="ChEBI" id="CHEBI:456216"/>
        <dbReference type="EC" id="2.7.11.1"/>
    </reaction>
</comment>
<keyword evidence="9" id="KW-0418">Kinase</keyword>
<organism evidence="17 18">
    <name type="scientific">Bugula neritina</name>
    <name type="common">Brown bryozoan</name>
    <name type="synonym">Sertularia neritina</name>
    <dbReference type="NCBI Taxonomy" id="10212"/>
    <lineage>
        <taxon>Eukaryota</taxon>
        <taxon>Metazoa</taxon>
        <taxon>Spiralia</taxon>
        <taxon>Lophotrochozoa</taxon>
        <taxon>Bryozoa</taxon>
        <taxon>Gymnolaemata</taxon>
        <taxon>Cheilostomatida</taxon>
        <taxon>Flustrina</taxon>
        <taxon>Buguloidea</taxon>
        <taxon>Bugulidae</taxon>
        <taxon>Bugula</taxon>
    </lineage>
</organism>
<gene>
    <name evidence="17" type="ORF">EB796_022085</name>
</gene>
<dbReference type="GO" id="GO:0004674">
    <property type="term" value="F:protein serine/threonine kinase activity"/>
    <property type="evidence" value="ECO:0007669"/>
    <property type="project" value="UniProtKB-KW"/>
</dbReference>
<evidence type="ECO:0000313" key="18">
    <source>
        <dbReference type="Proteomes" id="UP000593567"/>
    </source>
</evidence>
<dbReference type="Gene3D" id="1.10.510.10">
    <property type="entry name" value="Transferase(Phosphotransferase) domain 1"/>
    <property type="match status" value="1"/>
</dbReference>
<evidence type="ECO:0000256" key="2">
    <source>
        <dbReference type="ARBA" id="ARBA00001946"/>
    </source>
</evidence>
<evidence type="ECO:0000256" key="11">
    <source>
        <dbReference type="ARBA" id="ARBA00022842"/>
    </source>
</evidence>
<dbReference type="GO" id="GO:0046872">
    <property type="term" value="F:metal ion binding"/>
    <property type="evidence" value="ECO:0007669"/>
    <property type="project" value="UniProtKB-KW"/>
</dbReference>
<keyword evidence="10" id="KW-0067">ATP-binding</keyword>
<name>A0A7J7J0A4_BUGNE</name>
<dbReference type="AlphaFoldDB" id="A0A7J7J0A4"/>
<evidence type="ECO:0000256" key="8">
    <source>
        <dbReference type="ARBA" id="ARBA00022741"/>
    </source>
</evidence>
<evidence type="ECO:0000256" key="5">
    <source>
        <dbReference type="ARBA" id="ARBA00022527"/>
    </source>
</evidence>
<dbReference type="InterPro" id="IPR011009">
    <property type="entry name" value="Kinase-like_dom_sf"/>
</dbReference>
<dbReference type="OrthoDB" id="68483at2759"/>
<evidence type="ECO:0000256" key="4">
    <source>
        <dbReference type="ARBA" id="ARBA00012513"/>
    </source>
</evidence>
<evidence type="ECO:0000256" key="12">
    <source>
        <dbReference type="ARBA" id="ARBA00023211"/>
    </source>
</evidence>
<dbReference type="PROSITE" id="PS00108">
    <property type="entry name" value="PROTEIN_KINASE_ST"/>
    <property type="match status" value="1"/>
</dbReference>
<reference evidence="17" key="1">
    <citation type="submission" date="2020-06" db="EMBL/GenBank/DDBJ databases">
        <title>Draft genome of Bugula neritina, a colonial animal packing powerful symbionts and potential medicines.</title>
        <authorList>
            <person name="Rayko M."/>
        </authorList>
    </citation>
    <scope>NUCLEOTIDE SEQUENCE [LARGE SCALE GENOMIC DNA]</scope>
    <source>
        <strain evidence="17">Kwan_BN1</strain>
    </source>
</reference>
<dbReference type="PROSITE" id="PS50011">
    <property type="entry name" value="PROTEIN_KINASE_DOM"/>
    <property type="match status" value="1"/>
</dbReference>
<evidence type="ECO:0000313" key="17">
    <source>
        <dbReference type="EMBL" id="KAF6019612.1"/>
    </source>
</evidence>
<dbReference type="GO" id="GO:0005524">
    <property type="term" value="F:ATP binding"/>
    <property type="evidence" value="ECO:0007669"/>
    <property type="project" value="UniProtKB-KW"/>
</dbReference>
<evidence type="ECO:0000256" key="15">
    <source>
        <dbReference type="SAM" id="MobiDB-lite"/>
    </source>
</evidence>
<dbReference type="SUPFAM" id="SSF56112">
    <property type="entry name" value="Protein kinase-like (PK-like)"/>
    <property type="match status" value="1"/>
</dbReference>
<evidence type="ECO:0000256" key="6">
    <source>
        <dbReference type="ARBA" id="ARBA00022679"/>
    </source>
</evidence>
<feature type="compositionally biased region" description="Polar residues" evidence="15">
    <location>
        <begin position="242"/>
        <end position="264"/>
    </location>
</feature>
<evidence type="ECO:0000256" key="3">
    <source>
        <dbReference type="ARBA" id="ARBA00009985"/>
    </source>
</evidence>
<comment type="similarity">
    <text evidence="3">Belongs to the protein kinase superfamily. CAMK Ser/Thr protein kinase family. LKB1 subfamily.</text>
</comment>
<evidence type="ECO:0000256" key="10">
    <source>
        <dbReference type="ARBA" id="ARBA00022840"/>
    </source>
</evidence>
<accession>A0A7J7J0A4</accession>
<keyword evidence="6" id="KW-0808">Transferase</keyword>
<keyword evidence="18" id="KW-1185">Reference proteome</keyword>
<dbReference type="FunFam" id="1.10.510.10:FF:001234">
    <property type="entry name" value="Serine/threonine-protein kinase par-4"/>
    <property type="match status" value="1"/>
</dbReference>
<evidence type="ECO:0000256" key="9">
    <source>
        <dbReference type="ARBA" id="ARBA00022777"/>
    </source>
</evidence>
<comment type="cofactor">
    <cofactor evidence="2">
        <name>Mg(2+)</name>
        <dbReference type="ChEBI" id="CHEBI:18420"/>
    </cofactor>
</comment>
<evidence type="ECO:0000256" key="13">
    <source>
        <dbReference type="ARBA" id="ARBA00047899"/>
    </source>
</evidence>
<sequence length="275" mass="30743">MLDECDQKKFPEWQAHYYFMQLIDGLEYLHSRGIIHKDIKPANLLLTIDQVLKITDLGVSEELDQFAKDDTITTSQGSPVSQSPEIAAGDDSFSGYKVDIWSCGVTLYRMCTTQYPFDGETICKLYDNIAKAEYTVPDHLSDKAKVLIKGMLAKSANDRLTIADIRRTEWFRQQKPMEDDNVLMPTTADNRAFAMTMFPNLKALIMTANGQSPAYESDNEVVLGATECYNVSDGEPVPTDSYDVNVNNSVRPGNEASHSAAQPTSRKKQKKCSIS</sequence>
<dbReference type="Proteomes" id="UP000593567">
    <property type="component" value="Unassembled WGS sequence"/>
</dbReference>
<evidence type="ECO:0000256" key="14">
    <source>
        <dbReference type="ARBA" id="ARBA00048679"/>
    </source>
</evidence>
<dbReference type="GO" id="GO:0035556">
    <property type="term" value="P:intracellular signal transduction"/>
    <property type="evidence" value="ECO:0007669"/>
    <property type="project" value="TreeGrafter"/>
</dbReference>
<dbReference type="PANTHER" id="PTHR24346">
    <property type="entry name" value="MAP/MICROTUBULE AFFINITY-REGULATING KINASE"/>
    <property type="match status" value="1"/>
</dbReference>
<dbReference type="GO" id="GO:0005737">
    <property type="term" value="C:cytoplasm"/>
    <property type="evidence" value="ECO:0007669"/>
    <property type="project" value="TreeGrafter"/>
</dbReference>
<feature type="compositionally biased region" description="Basic residues" evidence="15">
    <location>
        <begin position="265"/>
        <end position="275"/>
    </location>
</feature>
<feature type="domain" description="Protein kinase" evidence="16">
    <location>
        <begin position="1"/>
        <end position="171"/>
    </location>
</feature>
<keyword evidence="8" id="KW-0547">Nucleotide-binding</keyword>
<dbReference type="EMBL" id="VXIV02003218">
    <property type="protein sequence ID" value="KAF6019612.1"/>
    <property type="molecule type" value="Genomic_DNA"/>
</dbReference>
<keyword evidence="5" id="KW-0723">Serine/threonine-protein kinase</keyword>
<evidence type="ECO:0000256" key="7">
    <source>
        <dbReference type="ARBA" id="ARBA00022723"/>
    </source>
</evidence>